<accession>A0AAN1Q124</accession>
<dbReference type="Proteomes" id="UP000281644">
    <property type="component" value="Chromosome"/>
</dbReference>
<name>A0AAN1Q124_9LACO</name>
<dbReference type="Gene3D" id="3.40.190.10">
    <property type="entry name" value="Periplasmic binding protein-like II"/>
    <property type="match status" value="2"/>
</dbReference>
<dbReference type="SUPFAM" id="SSF53850">
    <property type="entry name" value="Periplasmic binding protein-like II"/>
    <property type="match status" value="1"/>
</dbReference>
<protein>
    <recommendedName>
        <fullName evidence="1">ABC-type glycine betaine transport system substrate-binding domain-containing protein</fullName>
    </recommendedName>
</protein>
<organism evidence="2 3">
    <name type="scientific">Lactiplantibacillus argentoratensis</name>
    <dbReference type="NCBI Taxonomy" id="271881"/>
    <lineage>
        <taxon>Bacteria</taxon>
        <taxon>Bacillati</taxon>
        <taxon>Bacillota</taxon>
        <taxon>Bacilli</taxon>
        <taxon>Lactobacillales</taxon>
        <taxon>Lactobacillaceae</taxon>
        <taxon>Lactiplantibacillus</taxon>
    </lineage>
</organism>
<dbReference type="InterPro" id="IPR007210">
    <property type="entry name" value="ABC_Gly_betaine_transp_sub-bd"/>
</dbReference>
<dbReference type="GO" id="GO:0043190">
    <property type="term" value="C:ATP-binding cassette (ABC) transporter complex"/>
    <property type="evidence" value="ECO:0007669"/>
    <property type="project" value="InterPro"/>
</dbReference>
<dbReference type="RefSeq" id="WP_057717128.1">
    <property type="nucleotide sequence ID" value="NZ_BJZD01000005.1"/>
</dbReference>
<evidence type="ECO:0000313" key="2">
    <source>
        <dbReference type="EMBL" id="AYJ35658.1"/>
    </source>
</evidence>
<dbReference type="EMBL" id="CP032751">
    <property type="protein sequence ID" value="AYJ35658.1"/>
    <property type="molecule type" value="Genomic_DNA"/>
</dbReference>
<dbReference type="Gene3D" id="3.40.190.120">
    <property type="entry name" value="Osmoprotection protein (prox), domain 2"/>
    <property type="match status" value="2"/>
</dbReference>
<dbReference type="KEGG" id="larg:LPA65_07685"/>
<dbReference type="AlphaFoldDB" id="A0AAN1Q124"/>
<dbReference type="GO" id="GO:0022857">
    <property type="term" value="F:transmembrane transporter activity"/>
    <property type="evidence" value="ECO:0007669"/>
    <property type="project" value="InterPro"/>
</dbReference>
<gene>
    <name evidence="2" type="ORF">LPA65_07685</name>
</gene>
<sequence>MVLNFWGNYWNGVTIFSKGQAALNSNPNVTYQTAKRALLRQYQLAYLKPMSYQNGYGITVTQATAKKYHLVLLKDNKHFFPPYQGAPLMKRRFMTQHPQIVKSLKKLSGKISTSDMQNMNYQVTMQHKKAAMVAKAYLKAHHLLN</sequence>
<reference evidence="2 3" key="1">
    <citation type="submission" date="2018-10" db="EMBL/GenBank/DDBJ databases">
        <title>Genome sequencing of Lactobacillus species.</title>
        <authorList>
            <person name="Baek C."/>
            <person name="Yi H."/>
        </authorList>
    </citation>
    <scope>NUCLEOTIDE SEQUENCE [LARGE SCALE GENOMIC DNA]</scope>
    <source>
        <strain evidence="2 3">DSM 16365</strain>
    </source>
</reference>
<evidence type="ECO:0000259" key="1">
    <source>
        <dbReference type="Pfam" id="PF04069"/>
    </source>
</evidence>
<feature type="domain" description="ABC-type glycine betaine transport system substrate-binding" evidence="1">
    <location>
        <begin position="61"/>
        <end position="139"/>
    </location>
</feature>
<dbReference type="Pfam" id="PF04069">
    <property type="entry name" value="OpuAC"/>
    <property type="match status" value="1"/>
</dbReference>
<evidence type="ECO:0000313" key="3">
    <source>
        <dbReference type="Proteomes" id="UP000281644"/>
    </source>
</evidence>
<proteinExistence type="predicted"/>
<dbReference type="GeneID" id="89669240"/>